<organism evidence="2 3">
    <name type="scientific">Plutella xylostella</name>
    <name type="common">Diamondback moth</name>
    <name type="synonym">Plutella maculipennis</name>
    <dbReference type="NCBI Taxonomy" id="51655"/>
    <lineage>
        <taxon>Eukaryota</taxon>
        <taxon>Metazoa</taxon>
        <taxon>Ecdysozoa</taxon>
        <taxon>Arthropoda</taxon>
        <taxon>Hexapoda</taxon>
        <taxon>Insecta</taxon>
        <taxon>Pterygota</taxon>
        <taxon>Neoptera</taxon>
        <taxon>Endopterygota</taxon>
        <taxon>Lepidoptera</taxon>
        <taxon>Glossata</taxon>
        <taxon>Ditrysia</taxon>
        <taxon>Yponomeutoidea</taxon>
        <taxon>Plutellidae</taxon>
        <taxon>Plutella</taxon>
    </lineage>
</organism>
<proteinExistence type="predicted"/>
<dbReference type="EMBL" id="JAHIBW010000004">
    <property type="protein sequence ID" value="KAG7311390.1"/>
    <property type="molecule type" value="Genomic_DNA"/>
</dbReference>
<gene>
    <name evidence="2" type="ORF">JYU34_002432</name>
</gene>
<protein>
    <submittedName>
        <fullName evidence="2">Uncharacterized protein</fullName>
    </submittedName>
</protein>
<feature type="region of interest" description="Disordered" evidence="1">
    <location>
        <begin position="305"/>
        <end position="363"/>
    </location>
</feature>
<feature type="compositionally biased region" description="Polar residues" evidence="1">
    <location>
        <begin position="321"/>
        <end position="337"/>
    </location>
</feature>
<dbReference type="Proteomes" id="UP000823941">
    <property type="component" value="Chromosome 4"/>
</dbReference>
<comment type="caution">
    <text evidence="2">The sequence shown here is derived from an EMBL/GenBank/DDBJ whole genome shotgun (WGS) entry which is preliminary data.</text>
</comment>
<evidence type="ECO:0000256" key="1">
    <source>
        <dbReference type="SAM" id="MobiDB-lite"/>
    </source>
</evidence>
<sequence length="407" mass="46259">MADKLKNIICKLKLIKDNLVKLSQARRTPETLKNKYDEASRVYAEYVKCSELIDEQICNSEIKGSDIIEIKEICVRINTIYTQIQEFCSVSSTKESQEMEKFDLKTAVALLPIIDSSEKSVMQLISAIEMYASLLQNDGKLTLIDFVLKTRLSESAKLRLASNYTSVSNLVEDMKKHLLVQKSFTALQARLLRASQNQKTIEDYGKEIEKLFVDLTISQAEGDPTKFEILKPINEKQAIKRFSDGLRNGHLSIIISARNYTSLKDAIRGAKDEEISSGPSDGAIMRYDQGYRPNYQRFQRGLQFQRGQQRGYSHGRGGNSNRGDPPSQQWRGYSTNRGRSRGYFPRHQGRGARGKSFPSNLSRDHHVHYADDAVTPPEENFTEQSGENSMFFSSVMLIFVHIIVITM</sequence>
<accession>A0ABQ7R267</accession>
<evidence type="ECO:0000313" key="3">
    <source>
        <dbReference type="Proteomes" id="UP000823941"/>
    </source>
</evidence>
<evidence type="ECO:0000313" key="2">
    <source>
        <dbReference type="EMBL" id="KAG7311390.1"/>
    </source>
</evidence>
<name>A0ABQ7R267_PLUXY</name>
<reference evidence="2 3" key="1">
    <citation type="submission" date="2021-06" db="EMBL/GenBank/DDBJ databases">
        <title>A haploid diamondback moth (Plutella xylostella L.) genome assembly resolves 31 chromosomes and identifies a diamide resistance mutation.</title>
        <authorList>
            <person name="Ward C.M."/>
            <person name="Perry K.D."/>
            <person name="Baker G."/>
            <person name="Powis K."/>
            <person name="Heckel D.G."/>
            <person name="Baxter S.W."/>
        </authorList>
    </citation>
    <scope>NUCLEOTIDE SEQUENCE [LARGE SCALE GENOMIC DNA]</scope>
    <source>
        <strain evidence="2 3">LV</strain>
        <tissue evidence="2">Single pupa</tissue>
    </source>
</reference>
<keyword evidence="3" id="KW-1185">Reference proteome</keyword>